<dbReference type="OrthoDB" id="281357at2"/>
<sequence length="96" mass="11110">MADRDYTRHQQNIIKRYYDNRDQIDEQRLSELVTSLYLASAKQAAKKWESVPELLARLNVPQSRIDNVVSKKDPALLATIVEDLQKGKIPKKKKTS</sequence>
<evidence type="ECO:0000313" key="2">
    <source>
        <dbReference type="Proteomes" id="UP000006860"/>
    </source>
</evidence>
<gene>
    <name evidence="1" type="ordered locus">Plabr_3358</name>
</gene>
<accession>F0SL72</accession>
<dbReference type="RefSeq" id="WP_013629675.1">
    <property type="nucleotide sequence ID" value="NC_015174.1"/>
</dbReference>
<dbReference type="eggNOG" id="ENOG50330PM">
    <property type="taxonomic scope" value="Bacteria"/>
</dbReference>
<dbReference type="HOGENOM" id="CLU_2466346_0_0_0"/>
<reference evidence="2" key="1">
    <citation type="submission" date="2011-02" db="EMBL/GenBank/DDBJ databases">
        <title>The complete genome of Planctomyces brasiliensis DSM 5305.</title>
        <authorList>
            <person name="Lucas S."/>
            <person name="Copeland A."/>
            <person name="Lapidus A."/>
            <person name="Bruce D."/>
            <person name="Goodwin L."/>
            <person name="Pitluck S."/>
            <person name="Kyrpides N."/>
            <person name="Mavromatis K."/>
            <person name="Pagani I."/>
            <person name="Ivanova N."/>
            <person name="Ovchinnikova G."/>
            <person name="Lu M."/>
            <person name="Detter J.C."/>
            <person name="Han C."/>
            <person name="Land M."/>
            <person name="Hauser L."/>
            <person name="Markowitz V."/>
            <person name="Cheng J.-F."/>
            <person name="Hugenholtz P."/>
            <person name="Woyke T."/>
            <person name="Wu D."/>
            <person name="Tindall B."/>
            <person name="Pomrenke H.G."/>
            <person name="Brambilla E."/>
            <person name="Klenk H.-P."/>
            <person name="Eisen J.A."/>
        </authorList>
    </citation>
    <scope>NUCLEOTIDE SEQUENCE [LARGE SCALE GENOMIC DNA]</scope>
    <source>
        <strain evidence="2">ATCC 49424 / DSM 5305 / JCM 21570 / NBRC 103401 / IFAM 1448</strain>
    </source>
</reference>
<dbReference type="AlphaFoldDB" id="F0SL72"/>
<dbReference type="STRING" id="756272.Plabr_3358"/>
<keyword evidence="2" id="KW-1185">Reference proteome</keyword>
<proteinExistence type="predicted"/>
<dbReference type="EMBL" id="CP002546">
    <property type="protein sequence ID" value="ADY60955.1"/>
    <property type="molecule type" value="Genomic_DNA"/>
</dbReference>
<evidence type="ECO:0000313" key="1">
    <source>
        <dbReference type="EMBL" id="ADY60955.1"/>
    </source>
</evidence>
<dbReference type="Proteomes" id="UP000006860">
    <property type="component" value="Chromosome"/>
</dbReference>
<organism evidence="1 2">
    <name type="scientific">Rubinisphaera brasiliensis (strain ATCC 49424 / DSM 5305 / JCM 21570 / IAM 15109 / NBRC 103401 / IFAM 1448)</name>
    <name type="common">Planctomyces brasiliensis</name>
    <dbReference type="NCBI Taxonomy" id="756272"/>
    <lineage>
        <taxon>Bacteria</taxon>
        <taxon>Pseudomonadati</taxon>
        <taxon>Planctomycetota</taxon>
        <taxon>Planctomycetia</taxon>
        <taxon>Planctomycetales</taxon>
        <taxon>Planctomycetaceae</taxon>
        <taxon>Rubinisphaera</taxon>
    </lineage>
</organism>
<name>F0SL72_RUBBR</name>
<protein>
    <submittedName>
        <fullName evidence="1">Uncharacterized protein</fullName>
    </submittedName>
</protein>
<dbReference type="KEGG" id="pbs:Plabr_3358"/>